<sequence length="473" mass="49743">MALSIRRVNRPMVGVIALVAFAAFMIVLFEKQPILTALRSGSTITAEFSRDYKLEPDVSQVKIAGTPVGVVSGVHPNPDGTASVSLKIDDGVREKLGSAPSAEIRPTTILGGKYYVSLIAGGTRGTFTADTIPRDRTRTPVEADTLLQALPTPARQGLQNTAAQLDNTLQAGATGPLRNLLADAPGTLVPAQAVAQALQGSPGGQDLTTLVRDLDATANVLTRKDGQLADVLGSLHTTTSVLARESRPLADTIDALPTTLRTTRTGVDDLGATLDRLQTTAGALRPTVAELQPLLSELNPVLAEARPLVNDLRPLLAQLRPVVDQLVPTSVQGTSVLNDLRGPVLDRVNGPIVSTIMNEWHGTAPKYPDGGGTGNTFYEELAYMVTHIDNATKVFDSSGHMLNFQPGVGTSSVYDLPLGLDQLMANLSTMYGAPGRPGNPPLDLNKLIDPLALLAPQQFASAQQPDPAGGAPR</sequence>
<dbReference type="InterPro" id="IPR003399">
    <property type="entry name" value="Mce/MlaD"/>
</dbReference>
<name>A0A558AIM9_9PSEU</name>
<dbReference type="PANTHER" id="PTHR33371">
    <property type="entry name" value="INTERMEMBRANE PHOSPHOLIPID TRANSPORT SYSTEM BINDING PROTEIN MLAD-RELATED"/>
    <property type="match status" value="1"/>
</dbReference>
<dbReference type="Proteomes" id="UP000318578">
    <property type="component" value="Unassembled WGS sequence"/>
</dbReference>
<evidence type="ECO:0000313" key="4">
    <source>
        <dbReference type="Proteomes" id="UP000318578"/>
    </source>
</evidence>
<keyword evidence="1" id="KW-0472">Membrane</keyword>
<organism evidence="3 4">
    <name type="scientific">Amycolatopsis acidiphila</name>
    <dbReference type="NCBI Taxonomy" id="715473"/>
    <lineage>
        <taxon>Bacteria</taxon>
        <taxon>Bacillati</taxon>
        <taxon>Actinomycetota</taxon>
        <taxon>Actinomycetes</taxon>
        <taxon>Pseudonocardiales</taxon>
        <taxon>Pseudonocardiaceae</taxon>
        <taxon>Amycolatopsis</taxon>
    </lineage>
</organism>
<feature type="domain" description="Mce/MlaD" evidence="2">
    <location>
        <begin position="41"/>
        <end position="120"/>
    </location>
</feature>
<comment type="caution">
    <text evidence="3">The sequence shown here is derived from an EMBL/GenBank/DDBJ whole genome shotgun (WGS) entry which is preliminary data.</text>
</comment>
<dbReference type="AlphaFoldDB" id="A0A558AIM9"/>
<keyword evidence="4" id="KW-1185">Reference proteome</keyword>
<dbReference type="PANTHER" id="PTHR33371:SF4">
    <property type="entry name" value="INTERMEMBRANE PHOSPHOLIPID TRANSPORT SYSTEM BINDING PROTEIN MLAD"/>
    <property type="match status" value="1"/>
</dbReference>
<dbReference type="InterPro" id="IPR052336">
    <property type="entry name" value="MlaD_Phospholipid_Transporter"/>
</dbReference>
<gene>
    <name evidence="3" type="ORF">FNH06_07980</name>
</gene>
<feature type="transmembrane region" description="Helical" evidence="1">
    <location>
        <begin position="12"/>
        <end position="29"/>
    </location>
</feature>
<proteinExistence type="predicted"/>
<accession>A0A558AIM9</accession>
<dbReference type="EMBL" id="VJZA01000008">
    <property type="protein sequence ID" value="TVT24125.1"/>
    <property type="molecule type" value="Genomic_DNA"/>
</dbReference>
<evidence type="ECO:0000313" key="3">
    <source>
        <dbReference type="EMBL" id="TVT24125.1"/>
    </source>
</evidence>
<keyword evidence="1" id="KW-1133">Transmembrane helix</keyword>
<evidence type="ECO:0000256" key="1">
    <source>
        <dbReference type="SAM" id="Phobius"/>
    </source>
</evidence>
<reference evidence="3 4" key="1">
    <citation type="submission" date="2019-07" db="EMBL/GenBank/DDBJ databases">
        <title>New species of Amycolatopsis and Streptomyces.</title>
        <authorList>
            <person name="Duangmal K."/>
            <person name="Teo W.F.A."/>
            <person name="Lipun K."/>
        </authorList>
    </citation>
    <scope>NUCLEOTIDE SEQUENCE [LARGE SCALE GENOMIC DNA]</scope>
    <source>
        <strain evidence="3 4">JCM 30562</strain>
    </source>
</reference>
<dbReference type="OrthoDB" id="5242071at2"/>
<dbReference type="Pfam" id="PF02470">
    <property type="entry name" value="MlaD"/>
    <property type="match status" value="1"/>
</dbReference>
<evidence type="ECO:0000259" key="2">
    <source>
        <dbReference type="Pfam" id="PF02470"/>
    </source>
</evidence>
<protein>
    <submittedName>
        <fullName evidence="3">MCE family protein</fullName>
    </submittedName>
</protein>
<dbReference type="RefSeq" id="WP_144635958.1">
    <property type="nucleotide sequence ID" value="NZ_BNAX01000018.1"/>
</dbReference>
<keyword evidence="1" id="KW-0812">Transmembrane</keyword>